<gene>
    <name evidence="1" type="ORF">Vadar_001456</name>
</gene>
<comment type="caution">
    <text evidence="1">The sequence shown here is derived from an EMBL/GenBank/DDBJ whole genome shotgun (WGS) entry which is preliminary data.</text>
</comment>
<proteinExistence type="predicted"/>
<evidence type="ECO:0000313" key="1">
    <source>
        <dbReference type="EMBL" id="KAH7836455.1"/>
    </source>
</evidence>
<accession>A0ACB7X745</accession>
<sequence length="334" mass="38134">MMDEMNTEIMCIRLGNVHLIIPINSPEIAVEFLKKQDAVFSSRPVILSAEITSRGYRTMVITSMGEQWKKMRRVLTSEVLSGRRHQWLQGKRAEEADHLVKFVHNQSTDSTKGGVVNVRVVAQHFCRNVMRKIIFSKRFFGNGRADGGPGVEEEEHVNAMFTILSRLYDFSASDYIPFLRGHVDLESREKILKMATASVAKYQDPKVDERIREWTKATRTEQDDLLDILIGLKQNDGSPLLSPEEMKAQIVELMIASVDNPSNTVERALAEMINQLATLERAIEELDRVVGNHRLVQESDRSQLNYVKSCVREAFRLYPVLPFNVCLTEILDLN</sequence>
<keyword evidence="2" id="KW-1185">Reference proteome</keyword>
<reference evidence="1 2" key="1">
    <citation type="journal article" date="2021" name="Hortic Res">
        <title>High-quality reference genome and annotation aids understanding of berry development for evergreen blueberry (Vaccinium darrowii).</title>
        <authorList>
            <person name="Yu J."/>
            <person name="Hulse-Kemp A.M."/>
            <person name="Babiker E."/>
            <person name="Staton M."/>
        </authorList>
    </citation>
    <scope>NUCLEOTIDE SEQUENCE [LARGE SCALE GENOMIC DNA]</scope>
    <source>
        <strain evidence="2">cv. NJ 8807/NJ 8810</strain>
        <tissue evidence="1">Young leaf</tissue>
    </source>
</reference>
<evidence type="ECO:0000313" key="2">
    <source>
        <dbReference type="Proteomes" id="UP000828048"/>
    </source>
</evidence>
<protein>
    <submittedName>
        <fullName evidence="1">Uncharacterized protein</fullName>
    </submittedName>
</protein>
<name>A0ACB7X745_9ERIC</name>
<dbReference type="EMBL" id="CM037156">
    <property type="protein sequence ID" value="KAH7836455.1"/>
    <property type="molecule type" value="Genomic_DNA"/>
</dbReference>
<dbReference type="Proteomes" id="UP000828048">
    <property type="component" value="Chromosome 6"/>
</dbReference>
<organism evidence="1 2">
    <name type="scientific">Vaccinium darrowii</name>
    <dbReference type="NCBI Taxonomy" id="229202"/>
    <lineage>
        <taxon>Eukaryota</taxon>
        <taxon>Viridiplantae</taxon>
        <taxon>Streptophyta</taxon>
        <taxon>Embryophyta</taxon>
        <taxon>Tracheophyta</taxon>
        <taxon>Spermatophyta</taxon>
        <taxon>Magnoliopsida</taxon>
        <taxon>eudicotyledons</taxon>
        <taxon>Gunneridae</taxon>
        <taxon>Pentapetalae</taxon>
        <taxon>asterids</taxon>
        <taxon>Ericales</taxon>
        <taxon>Ericaceae</taxon>
        <taxon>Vaccinioideae</taxon>
        <taxon>Vaccinieae</taxon>
        <taxon>Vaccinium</taxon>
    </lineage>
</organism>